<keyword evidence="3" id="KW-1185">Reference proteome</keyword>
<dbReference type="InterPro" id="IPR036709">
    <property type="entry name" value="Autotransporte_beta_dom_sf"/>
</dbReference>
<evidence type="ECO:0000313" key="2">
    <source>
        <dbReference type="EMBL" id="MVX57544.1"/>
    </source>
</evidence>
<dbReference type="EMBL" id="WSRP01000035">
    <property type="protein sequence ID" value="MVX57544.1"/>
    <property type="molecule type" value="Genomic_DNA"/>
</dbReference>
<feature type="domain" description="Autotransporter" evidence="1">
    <location>
        <begin position="1054"/>
        <end position="1326"/>
    </location>
</feature>
<dbReference type="SMART" id="SM00869">
    <property type="entry name" value="Autotransporter"/>
    <property type="match status" value="1"/>
</dbReference>
<dbReference type="InterPro" id="IPR005546">
    <property type="entry name" value="Autotransporte_beta"/>
</dbReference>
<dbReference type="RefSeq" id="WP_160335964.1">
    <property type="nucleotide sequence ID" value="NZ_WSRP01000035.1"/>
</dbReference>
<proteinExistence type="predicted"/>
<dbReference type="Gene3D" id="2.40.128.130">
    <property type="entry name" value="Autotransporter beta-domain"/>
    <property type="match status" value="1"/>
</dbReference>
<evidence type="ECO:0000259" key="1">
    <source>
        <dbReference type="PROSITE" id="PS51208"/>
    </source>
</evidence>
<accession>A0A6L6YJI0</accession>
<dbReference type="Proteomes" id="UP000472580">
    <property type="component" value="Unassembled WGS sequence"/>
</dbReference>
<name>A0A6L6YJI0_9BURK</name>
<dbReference type="Pfam" id="PF03797">
    <property type="entry name" value="Autotransporter"/>
    <property type="match status" value="1"/>
</dbReference>
<organism evidence="2 3">
    <name type="scientific">Parasutterella muris</name>
    <dbReference type="NCBI Taxonomy" id="2565572"/>
    <lineage>
        <taxon>Bacteria</taxon>
        <taxon>Pseudomonadati</taxon>
        <taxon>Pseudomonadota</taxon>
        <taxon>Betaproteobacteria</taxon>
        <taxon>Burkholderiales</taxon>
        <taxon>Sutterellaceae</taxon>
        <taxon>Parasutterella</taxon>
    </lineage>
</organism>
<sequence length="1326" mass="137285">MVFKIHTPPVSLRSGSELNNRNFSKEIIASISSSKKQRVSRFKTAALTLAVFGAISLSAPVNALTITADTNEANGLTLTDANLENASNSWYGLSVVNSTLSGKNEFNASVSKTDSASQRSTLSIVKLSDAQLQWQGNATLTSNSALMSLNAISLNNSAVSIEGALAADLTAARTFERSEATAITVDVGESALTVSGNLDLKTTMQGDAASYEAGLDKDEDGDHSKAIGISSRSGGSLTLKAAETRIESTAEKLQATGILVSDNSSLTGSGVLTINAVSGRDSQTLFTRDGGRVVWNGDVTLSSTLHSLDTTFADNEAGNVGIFYSDHDTYGSEITLNGNVSLYVEASRNKLPEQSDMLIYNVGLDTGKYTESDSEKITIGGEGKTVTMKSVISGALVDKDVAWNIYIAEGQLNVYGKSIVLEAVAKGKGGAESIAIEGGEVNLGSPNGTVTIKATADDPMLTSAISVMNGTLNLFGDVTIESGTVQVFSEDLGISDYAKGAINVKGNINLPDLSIIQVGKLNIEGSVTTNSAQVFENAASAAQTQIGALLYEDKLDFQENSKLILTDAEYTVQYLADIKNTLANKPIIQMNGTLVGGTVTLETLPLLSGTIVSSAQLKVNGNAAITDDQFSGSATLVGVGSVQVTDGESITIAAGDNTFTIVGANGGDLVSGNKGPVSVIVGNDDNSGKLTIGGSGTQGGVIQGSLTVNAGSSVSVEGNSGAAANFQIASDFIVKTDASVSLKDGAILSVDNAVVDYKGIIRIGQNSLTGVGKFVSRFVSLAGSIFLDPAWENGTPALGAIEIVEMSESGNITVGQNSALVLGSQDADLALNAMNKAGLSLSENGIKSALYLAKPLNVGNGSIVVDGSLTSPAEGQSGVVSVAADSLLAVEMTDELAIGSETAITGASLNLADGSSVLLAGMEKLTVSDDLSVKLADSVVVGENVNIYGSSGLWYGYGFKDGVITAQYDPTQLLVDNGLTAPNVTREALLTNAESAAALRELINAGDYAGAARWMNQRALFASAGAAQAMTVTISSMVTDTIEQHGSLISSYSHDKAGVDLWLNVDGLFTRANSYEAGSSKYGYRADLAGVTFGADYAMGNGLAAGLAVSLGKGNARSRGEASGIKNKIEYRGLNLYGAWNTQYANVIGSLGYIRSENNMRSAGLKAKPDTKALTAAVRVEKDLSIGDAFTVTPHIGARYSHIKLDNFGTAGFRYSAEKANLFQIPVGVAVKGNYDAACGAKVKPFLDLTVSPTMGDKKVSNRFALEGSSASDSIETRIANTALFNAKFGLEATRGNHSLGVSYGFGAGDKGRIDQALQAKYRYVF</sequence>
<dbReference type="OrthoDB" id="9156942at2"/>
<comment type="caution">
    <text evidence="2">The sequence shown here is derived from an EMBL/GenBank/DDBJ whole genome shotgun (WGS) entry which is preliminary data.</text>
</comment>
<dbReference type="PROSITE" id="PS51208">
    <property type="entry name" value="AUTOTRANSPORTER"/>
    <property type="match status" value="1"/>
</dbReference>
<reference evidence="2 3" key="1">
    <citation type="submission" date="2019-12" db="EMBL/GenBank/DDBJ databases">
        <title>Microbes associate with the intestines of laboratory mice.</title>
        <authorList>
            <person name="Navarre W."/>
            <person name="Wong E."/>
        </authorList>
    </citation>
    <scope>NUCLEOTIDE SEQUENCE [LARGE SCALE GENOMIC DNA]</scope>
    <source>
        <strain evidence="2 3">NM82_D38</strain>
    </source>
</reference>
<protein>
    <submittedName>
        <fullName evidence="2">Autotransporter domain-containing protein</fullName>
    </submittedName>
</protein>
<dbReference type="SUPFAM" id="SSF103515">
    <property type="entry name" value="Autotransporter"/>
    <property type="match status" value="1"/>
</dbReference>
<gene>
    <name evidence="2" type="ORF">E5987_10105</name>
</gene>
<evidence type="ECO:0000313" key="3">
    <source>
        <dbReference type="Proteomes" id="UP000472580"/>
    </source>
</evidence>